<dbReference type="AlphaFoldDB" id="A0AAV9RAY3"/>
<dbReference type="EMBL" id="JAHHUM010002039">
    <property type="protein sequence ID" value="KAK5606989.1"/>
    <property type="molecule type" value="Genomic_DNA"/>
</dbReference>
<proteinExistence type="predicted"/>
<reference evidence="1 2" key="1">
    <citation type="submission" date="2021-06" db="EMBL/GenBank/DDBJ databases">
        <authorList>
            <person name="Palmer J.M."/>
        </authorList>
    </citation>
    <scope>NUCLEOTIDE SEQUENCE [LARGE SCALE GENOMIC DNA]</scope>
    <source>
        <strain evidence="1 2">MEX-2019</strain>
        <tissue evidence="1">Muscle</tissue>
    </source>
</reference>
<keyword evidence="2" id="KW-1185">Reference proteome</keyword>
<evidence type="ECO:0000313" key="2">
    <source>
        <dbReference type="Proteomes" id="UP001311232"/>
    </source>
</evidence>
<organism evidence="1 2">
    <name type="scientific">Crenichthys baileyi</name>
    <name type="common">White River springfish</name>
    <dbReference type="NCBI Taxonomy" id="28760"/>
    <lineage>
        <taxon>Eukaryota</taxon>
        <taxon>Metazoa</taxon>
        <taxon>Chordata</taxon>
        <taxon>Craniata</taxon>
        <taxon>Vertebrata</taxon>
        <taxon>Euteleostomi</taxon>
        <taxon>Actinopterygii</taxon>
        <taxon>Neopterygii</taxon>
        <taxon>Teleostei</taxon>
        <taxon>Neoteleostei</taxon>
        <taxon>Acanthomorphata</taxon>
        <taxon>Ovalentaria</taxon>
        <taxon>Atherinomorphae</taxon>
        <taxon>Cyprinodontiformes</taxon>
        <taxon>Goodeidae</taxon>
        <taxon>Crenichthys</taxon>
    </lineage>
</organism>
<sequence length="103" mass="11154">MPITEAEVRNAVTGMKTGKSPSINGFIAVYYHKFMDIIAPVLTEVYQEAGCTVVQLVALLPCNEKVLGSTSGQGSLYMEFACTVHAWVLTGYSGFLPQSKDMT</sequence>
<comment type="caution">
    <text evidence="1">The sequence shown here is derived from an EMBL/GenBank/DDBJ whole genome shotgun (WGS) entry which is preliminary data.</text>
</comment>
<dbReference type="Proteomes" id="UP001311232">
    <property type="component" value="Unassembled WGS sequence"/>
</dbReference>
<gene>
    <name evidence="1" type="ORF">CRENBAI_011369</name>
</gene>
<name>A0AAV9RAY3_9TELE</name>
<protein>
    <submittedName>
        <fullName evidence="1">Uncharacterized protein</fullName>
    </submittedName>
</protein>
<accession>A0AAV9RAY3</accession>
<evidence type="ECO:0000313" key="1">
    <source>
        <dbReference type="EMBL" id="KAK5606989.1"/>
    </source>
</evidence>